<dbReference type="AlphaFoldDB" id="A0A8H6HV27"/>
<keyword evidence="7" id="KW-1185">Reference proteome</keyword>
<name>A0A8H6HV27_9AGAR</name>
<dbReference type="InterPro" id="IPR002893">
    <property type="entry name" value="Znf_MYND"/>
</dbReference>
<dbReference type="Pfam" id="PF01753">
    <property type="entry name" value="zf-MYND"/>
    <property type="match status" value="1"/>
</dbReference>
<dbReference type="PROSITE" id="PS50865">
    <property type="entry name" value="ZF_MYND_2"/>
    <property type="match status" value="1"/>
</dbReference>
<dbReference type="GO" id="GO:0008270">
    <property type="term" value="F:zinc ion binding"/>
    <property type="evidence" value="ECO:0007669"/>
    <property type="project" value="UniProtKB-KW"/>
</dbReference>
<keyword evidence="2 4" id="KW-0863">Zinc-finger</keyword>
<sequence>MPPASRIQSSLLTKAKSLTDFDALVDLANSTTLQNYSPDVLEVFLHHLRPELITLPASANASRGEIELAALRVRSGSFCATQGLCTVMLRGCSRIATPYREASVQTLLSHLDAIIAWFTHIISLPDWLWIGINDWNVKDPNRICLTLRALTDFDSRLERAIYSLPCVPDIVLSAYNLRDAEGMPYLTFVDFFHSCPIVSLFSIFPYYDGPRQMLFDILCEPTPIAERLRLTLVESTTGRFNRLGELDRKTIEAQLLHERSDVENSLTVAESVMLYLVNLWQSVEDICSYSTIMLAAHLNSNFLVSVIRTLETWLIKRSNHNEPGDKKLRIAILQILPKALDLLQSGASVRGQQCIRTMAQIVDEGGLVAIITEMMESVSTKDERWPVLLGLLGRFKSLSLYPTPSMKVVRSLQSLRGQQLFKTDFLRGKGHERYWTVMTTDIHTASASAVACRRAVHLCDNLKCVLYLSTNKRPSSRTCSGCRAVVYCSQACQVLDWNEQHREECRQARADYYDLAQDKMHYPQRLRDFHTRYIHAKAGSDLDMSMADTKKKSPRIIVLDTWESSAYTFKEYPYHHRLDITPRKPRATGPVHYFDERAGKILREFSQQGGAKRGVFIVEGIFQYGEKEVFVMVKLHEVTAATAYRSGEYTIASSVVRIGPARVSPPGKTEASLRARARL</sequence>
<evidence type="ECO:0000259" key="5">
    <source>
        <dbReference type="PROSITE" id="PS50865"/>
    </source>
</evidence>
<dbReference type="Proteomes" id="UP000521943">
    <property type="component" value="Unassembled WGS sequence"/>
</dbReference>
<dbReference type="EMBL" id="JACGCI010000039">
    <property type="protein sequence ID" value="KAF6753400.1"/>
    <property type="molecule type" value="Genomic_DNA"/>
</dbReference>
<gene>
    <name evidence="6" type="ORF">DFP72DRAFT_901591</name>
</gene>
<proteinExistence type="predicted"/>
<protein>
    <recommendedName>
        <fullName evidence="5">MYND-type domain-containing protein</fullName>
    </recommendedName>
</protein>
<evidence type="ECO:0000256" key="2">
    <source>
        <dbReference type="ARBA" id="ARBA00022771"/>
    </source>
</evidence>
<comment type="caution">
    <text evidence="6">The sequence shown here is derived from an EMBL/GenBank/DDBJ whole genome shotgun (WGS) entry which is preliminary data.</text>
</comment>
<dbReference type="Gene3D" id="6.10.140.2220">
    <property type="match status" value="1"/>
</dbReference>
<feature type="domain" description="MYND-type" evidence="5">
    <location>
        <begin position="461"/>
        <end position="505"/>
    </location>
</feature>
<dbReference type="SUPFAM" id="SSF144232">
    <property type="entry name" value="HIT/MYND zinc finger-like"/>
    <property type="match status" value="1"/>
</dbReference>
<dbReference type="OrthoDB" id="2910494at2759"/>
<evidence type="ECO:0000313" key="7">
    <source>
        <dbReference type="Proteomes" id="UP000521943"/>
    </source>
</evidence>
<reference evidence="6 7" key="1">
    <citation type="submission" date="2020-07" db="EMBL/GenBank/DDBJ databases">
        <title>Comparative genomics of pyrophilous fungi reveals a link between fire events and developmental genes.</title>
        <authorList>
            <consortium name="DOE Joint Genome Institute"/>
            <person name="Steindorff A.S."/>
            <person name="Carver A."/>
            <person name="Calhoun S."/>
            <person name="Stillman K."/>
            <person name="Liu H."/>
            <person name="Lipzen A."/>
            <person name="Pangilinan J."/>
            <person name="Labutti K."/>
            <person name="Bruns T.D."/>
            <person name="Grigoriev I.V."/>
        </authorList>
    </citation>
    <scope>NUCLEOTIDE SEQUENCE [LARGE SCALE GENOMIC DNA]</scope>
    <source>
        <strain evidence="6 7">CBS 144469</strain>
    </source>
</reference>
<keyword evidence="1" id="KW-0479">Metal-binding</keyword>
<evidence type="ECO:0000313" key="6">
    <source>
        <dbReference type="EMBL" id="KAF6753400.1"/>
    </source>
</evidence>
<organism evidence="6 7">
    <name type="scientific">Ephemerocybe angulata</name>
    <dbReference type="NCBI Taxonomy" id="980116"/>
    <lineage>
        <taxon>Eukaryota</taxon>
        <taxon>Fungi</taxon>
        <taxon>Dikarya</taxon>
        <taxon>Basidiomycota</taxon>
        <taxon>Agaricomycotina</taxon>
        <taxon>Agaricomycetes</taxon>
        <taxon>Agaricomycetidae</taxon>
        <taxon>Agaricales</taxon>
        <taxon>Agaricineae</taxon>
        <taxon>Psathyrellaceae</taxon>
        <taxon>Ephemerocybe</taxon>
    </lineage>
</organism>
<accession>A0A8H6HV27</accession>
<evidence type="ECO:0000256" key="1">
    <source>
        <dbReference type="ARBA" id="ARBA00022723"/>
    </source>
</evidence>
<evidence type="ECO:0000256" key="3">
    <source>
        <dbReference type="ARBA" id="ARBA00022833"/>
    </source>
</evidence>
<keyword evidence="3" id="KW-0862">Zinc</keyword>
<evidence type="ECO:0000256" key="4">
    <source>
        <dbReference type="PROSITE-ProRule" id="PRU00134"/>
    </source>
</evidence>